<comment type="caution">
    <text evidence="1">The sequence shown here is derived from an EMBL/GenBank/DDBJ whole genome shotgun (WGS) entry which is preliminary data.</text>
</comment>
<reference evidence="1 2" key="1">
    <citation type="submission" date="2020-04" db="EMBL/GenBank/DDBJ databases">
        <authorList>
            <person name="Hitch T.C.A."/>
            <person name="Wylensek D."/>
            <person name="Clavel T."/>
        </authorList>
    </citation>
    <scope>NUCLEOTIDE SEQUENCE [LARGE SCALE GENOMIC DNA]</scope>
    <source>
        <strain evidence="1 2">BSM-130-P53-3C</strain>
    </source>
</reference>
<evidence type="ECO:0000313" key="2">
    <source>
        <dbReference type="Proteomes" id="UP000588369"/>
    </source>
</evidence>
<organism evidence="1 2">
    <name type="scientific">Bifidobacterium thermophilum</name>
    <dbReference type="NCBI Taxonomy" id="33905"/>
    <lineage>
        <taxon>Bacteria</taxon>
        <taxon>Bacillati</taxon>
        <taxon>Actinomycetota</taxon>
        <taxon>Actinomycetes</taxon>
        <taxon>Bifidobacteriales</taxon>
        <taxon>Bifidobacteriaceae</taxon>
        <taxon>Bifidobacterium</taxon>
    </lineage>
</organism>
<sequence>MRTNMNALQAAALERVFAGMLRPAGLDPDGEGLYGANLHVDGGPDGLVWWYDDEPLSANGTLDGKGHGLVWLRRVGTVAGPTAV</sequence>
<dbReference type="GeneID" id="78109897"/>
<gene>
    <name evidence="1" type="ORF">HF844_04100</name>
</gene>
<accession>A0A7X9NQZ9</accession>
<name>A0A7X9NQZ9_9BIFI</name>
<proteinExistence type="predicted"/>
<evidence type="ECO:0000313" key="1">
    <source>
        <dbReference type="EMBL" id="NME61985.1"/>
    </source>
</evidence>
<dbReference type="Proteomes" id="UP000588369">
    <property type="component" value="Unassembled WGS sequence"/>
</dbReference>
<dbReference type="EMBL" id="JABAGI010000003">
    <property type="protein sequence ID" value="NME61985.1"/>
    <property type="molecule type" value="Genomic_DNA"/>
</dbReference>
<protein>
    <submittedName>
        <fullName evidence="1">Uncharacterized protein</fullName>
    </submittedName>
</protein>
<dbReference type="RefSeq" id="WP_101452265.1">
    <property type="nucleotide sequence ID" value="NZ_JABAGI010000003.1"/>
</dbReference>
<dbReference type="AlphaFoldDB" id="A0A7X9NQZ9"/>